<reference evidence="2" key="1">
    <citation type="submission" date="2023-10" db="EMBL/GenBank/DDBJ databases">
        <authorList>
            <person name="Chen Y."/>
            <person name="Shah S."/>
            <person name="Dougan E. K."/>
            <person name="Thang M."/>
            <person name="Chan C."/>
        </authorList>
    </citation>
    <scope>NUCLEOTIDE SEQUENCE [LARGE SCALE GENOMIC DNA]</scope>
</reference>
<feature type="compositionally biased region" description="Basic and acidic residues" evidence="1">
    <location>
        <begin position="601"/>
        <end position="614"/>
    </location>
</feature>
<feature type="non-terminal residue" evidence="2">
    <location>
        <position position="946"/>
    </location>
</feature>
<dbReference type="Proteomes" id="UP001189429">
    <property type="component" value="Unassembled WGS sequence"/>
</dbReference>
<gene>
    <name evidence="2" type="ORF">PCOR1329_LOCUS52986</name>
</gene>
<feature type="region of interest" description="Disordered" evidence="1">
    <location>
        <begin position="359"/>
        <end position="406"/>
    </location>
</feature>
<feature type="compositionally biased region" description="Basic and acidic residues" evidence="1">
    <location>
        <begin position="368"/>
        <end position="378"/>
    </location>
</feature>
<name>A0ABN9V0N1_9DINO</name>
<dbReference type="EMBL" id="CAUYUJ010016456">
    <property type="protein sequence ID" value="CAK0865484.1"/>
    <property type="molecule type" value="Genomic_DNA"/>
</dbReference>
<evidence type="ECO:0000313" key="3">
    <source>
        <dbReference type="Proteomes" id="UP001189429"/>
    </source>
</evidence>
<accession>A0ABN9V0N1</accession>
<protein>
    <submittedName>
        <fullName evidence="2">Uncharacterized protein</fullName>
    </submittedName>
</protein>
<feature type="region of interest" description="Disordered" evidence="1">
    <location>
        <begin position="594"/>
        <end position="614"/>
    </location>
</feature>
<sequence length="946" mass="99997">MVRREVERRAAGRCGDCRRGSPGGEDLRLRGAGQGRELLLTEGVHVLDEASAEAASAADRYLRALHAEGMPGGRLGMMYHLCGNAQEECSAGCPIDACGVEHVDIWRLTDPRDQATLEAEYHLGPHASEIAGLGRALDVPALDGRLAQLGQSLQGGSGCGPGSRAVAMNDVMPGASQALEQRAQGPTAAGSGARVSAAPAGCERAAEMLTTVLPGGVVVCVLSDEGSGVLGRDAYLGITGRRHLIQRIAKQRPGVHLGRGPAHPRRQVPHLLAGPSQAVPLSPYVTQYHNAVFYAAYPLRTVDADGVRVLHPLGEAFDGLSCGLVVEGNDLPMQEFKARAMAHRDGHCRGGRWLALIPSKSRPAGASRDGEDAAERVEVSSAVPTKQGPPSLIGARPQARRNPDQGGETALVAGVTLSASQAGQSLEFAAGGHAGAAGARDGLRMRGPVQRYRWGKLHARAERPGGQPRFGLVMMLYEAVHGAPGDVGGFVRSAPPEQRARPARMREVLPLPIPDAPGIARCSAEWLKQSTVLEAGLDAAIAAGRAVLVARSLNHQCVGHAEGSPVPTGPLTAAQGSSMRVIRRAARYVASDSAKGFQGPDWHEDVAARDDTHGGEEVTRALPLAVGGDIPVLPPCGSIAAVRVLDIVEEHVAGWSADPTMALLPKAEWPEEVQWAATQARSDAEWHRSGAELVELGLAAPIANVWIFKGGNREMARRLIINMVPASRYQRMMRDDIGAWQPYMTSVEAIPGELIGVSRAERAPLIAEKLEHAWVQYDINDGDHGEIVLVGRLDELAGSLSEVQSELRAACQRSGIQVANGKAKHRERGLEQMGADLDGMGGRVGVAVEKQLLLVTLVMVEMGQPQVTAKAVLVVLGRSVRIAEVCVPFVGFLNECGAAGQWRNPQTVASDMCGELLVFCMAATRGLADLRAKIDPGKITTDASEQ</sequence>
<comment type="caution">
    <text evidence="2">The sequence shown here is derived from an EMBL/GenBank/DDBJ whole genome shotgun (WGS) entry which is preliminary data.</text>
</comment>
<keyword evidence="3" id="KW-1185">Reference proteome</keyword>
<proteinExistence type="predicted"/>
<evidence type="ECO:0000256" key="1">
    <source>
        <dbReference type="SAM" id="MobiDB-lite"/>
    </source>
</evidence>
<evidence type="ECO:0000313" key="2">
    <source>
        <dbReference type="EMBL" id="CAK0865484.1"/>
    </source>
</evidence>
<organism evidence="2 3">
    <name type="scientific">Prorocentrum cordatum</name>
    <dbReference type="NCBI Taxonomy" id="2364126"/>
    <lineage>
        <taxon>Eukaryota</taxon>
        <taxon>Sar</taxon>
        <taxon>Alveolata</taxon>
        <taxon>Dinophyceae</taxon>
        <taxon>Prorocentrales</taxon>
        <taxon>Prorocentraceae</taxon>
        <taxon>Prorocentrum</taxon>
    </lineage>
</organism>